<proteinExistence type="predicted"/>
<keyword evidence="1" id="KW-0472">Membrane</keyword>
<organism evidence="2 3">
    <name type="scientific">Arabidopsis suecica</name>
    <name type="common">Swedish thale-cress</name>
    <name type="synonym">Cardaminopsis suecica</name>
    <dbReference type="NCBI Taxonomy" id="45249"/>
    <lineage>
        <taxon>Eukaryota</taxon>
        <taxon>Viridiplantae</taxon>
        <taxon>Streptophyta</taxon>
        <taxon>Embryophyta</taxon>
        <taxon>Tracheophyta</taxon>
        <taxon>Spermatophyta</taxon>
        <taxon>Magnoliopsida</taxon>
        <taxon>eudicotyledons</taxon>
        <taxon>Gunneridae</taxon>
        <taxon>Pentapetalae</taxon>
        <taxon>rosids</taxon>
        <taxon>malvids</taxon>
        <taxon>Brassicales</taxon>
        <taxon>Brassicaceae</taxon>
        <taxon>Camelineae</taxon>
        <taxon>Arabidopsis</taxon>
    </lineage>
</organism>
<dbReference type="EMBL" id="JAEFBJ010000001">
    <property type="protein sequence ID" value="KAG7654304.1"/>
    <property type="molecule type" value="Genomic_DNA"/>
</dbReference>
<name>A0A8T2H664_ARASU</name>
<feature type="transmembrane region" description="Helical" evidence="1">
    <location>
        <begin position="73"/>
        <end position="92"/>
    </location>
</feature>
<accession>A0A8T2H664</accession>
<gene>
    <name evidence="2" type="ORF">ISN44_As01g014980</name>
</gene>
<evidence type="ECO:0000313" key="3">
    <source>
        <dbReference type="Proteomes" id="UP000694251"/>
    </source>
</evidence>
<protein>
    <submittedName>
        <fullName evidence="2">Uncharacterized protein</fullName>
    </submittedName>
</protein>
<keyword evidence="3" id="KW-1185">Reference proteome</keyword>
<evidence type="ECO:0000313" key="2">
    <source>
        <dbReference type="EMBL" id="KAG7654304.1"/>
    </source>
</evidence>
<dbReference type="Proteomes" id="UP000694251">
    <property type="component" value="Chromosome 1"/>
</dbReference>
<evidence type="ECO:0000256" key="1">
    <source>
        <dbReference type="SAM" id="Phobius"/>
    </source>
</evidence>
<keyword evidence="1" id="KW-0812">Transmembrane</keyword>
<keyword evidence="1" id="KW-1133">Transmembrane helix</keyword>
<comment type="caution">
    <text evidence="2">The sequence shown here is derived from an EMBL/GenBank/DDBJ whole genome shotgun (WGS) entry which is preliminary data.</text>
</comment>
<sequence length="99" mass="11324">MTLLRTCPLFGTRQASLSPISLSQPGLCRFGFSTRDDDVSLQAGTADVRVYSEEELGELKEPRENSQDALARSYFFVPIANSFIIWEFIYFWDLDLFCI</sequence>
<reference evidence="2 3" key="1">
    <citation type="submission" date="2020-12" db="EMBL/GenBank/DDBJ databases">
        <title>Concerted genomic and epigenomic changes stabilize Arabidopsis allopolyploids.</title>
        <authorList>
            <person name="Chen Z."/>
        </authorList>
    </citation>
    <scope>NUCLEOTIDE SEQUENCE [LARGE SCALE GENOMIC DNA]</scope>
    <source>
        <strain evidence="2">As9502</strain>
        <tissue evidence="2">Leaf</tissue>
    </source>
</reference>
<dbReference type="AlphaFoldDB" id="A0A8T2H664"/>